<evidence type="ECO:0000256" key="6">
    <source>
        <dbReference type="SAM" id="MobiDB-lite"/>
    </source>
</evidence>
<keyword evidence="8" id="KW-1185">Reference proteome</keyword>
<keyword evidence="5" id="KW-0539">Nucleus</keyword>
<evidence type="ECO:0000256" key="4">
    <source>
        <dbReference type="ARBA" id="ARBA00023163"/>
    </source>
</evidence>
<proteinExistence type="inferred from homology"/>
<protein>
    <submittedName>
        <fullName evidence="7">RNA polymerase I associated factor, A49-like protein</fullName>
    </submittedName>
</protein>
<gene>
    <name evidence="7" type="ORF">NADFUDRAFT_46923</name>
</gene>
<dbReference type="Proteomes" id="UP000095009">
    <property type="component" value="Unassembled WGS sequence"/>
</dbReference>
<sequence>MAAEKRKRDDTVSSLKVTSYNHENSVAAVSFGGITVPESATFTTYKPKSGTDVVLHGESARIDYDGVSTTENGQGDYCVGVYDPVKKTLELFQTPLIAAKSSVRAKKSSGPAIKQANVRNIIQRQALGEAFGTKKAKKAITDLERNRIESDKLDDLEMAIVDTVKSSTSSLPTQSQISEQTEQDRPIPPYNLEATEATDIYPISSLIPEKIAPFIRVQSILHEEDLAKRTEMLPHKNSQYISDRLANITNESHIEKLKLLYYLSFLMGIYENKRLSNKATLILKLGNPAESLVDYALDVFATAKAGNFGRSKDKSFAIDPKHENKLLCHIIAIALHIDIFMLEIPPLAKELSLKPSKLVELCRAMGCNVKSCNKTQGQAIGLSNSELLAYKIATLKAPLKLPELTKRARR</sequence>
<comment type="similarity">
    <text evidence="2">Belongs to the eukaryotic RPA49/POLR1E RNA polymerase subunit family.</text>
</comment>
<feature type="compositionally biased region" description="Polar residues" evidence="6">
    <location>
        <begin position="167"/>
        <end position="180"/>
    </location>
</feature>
<keyword evidence="4" id="KW-0804">Transcription</keyword>
<evidence type="ECO:0000313" key="8">
    <source>
        <dbReference type="Proteomes" id="UP000095009"/>
    </source>
</evidence>
<dbReference type="AlphaFoldDB" id="A0A1E3PIK2"/>
<accession>A0A1E3PIK2</accession>
<dbReference type="InterPro" id="IPR009668">
    <property type="entry name" value="RNA_pol-assoc_fac_A49-like"/>
</dbReference>
<dbReference type="GO" id="GO:0000428">
    <property type="term" value="C:DNA-directed RNA polymerase complex"/>
    <property type="evidence" value="ECO:0007669"/>
    <property type="project" value="UniProtKB-KW"/>
</dbReference>
<dbReference type="PANTHER" id="PTHR14440">
    <property type="entry name" value="DNA-DIRECTED RNA POLYMERASE I SUBUNIT RPA49"/>
    <property type="match status" value="1"/>
</dbReference>
<evidence type="ECO:0000313" key="7">
    <source>
        <dbReference type="EMBL" id="ODQ65188.1"/>
    </source>
</evidence>
<dbReference type="STRING" id="857566.A0A1E3PIK2"/>
<dbReference type="GO" id="GO:0006351">
    <property type="term" value="P:DNA-templated transcription"/>
    <property type="evidence" value="ECO:0007669"/>
    <property type="project" value="InterPro"/>
</dbReference>
<dbReference type="GO" id="GO:0003677">
    <property type="term" value="F:DNA binding"/>
    <property type="evidence" value="ECO:0007669"/>
    <property type="project" value="InterPro"/>
</dbReference>
<evidence type="ECO:0000256" key="5">
    <source>
        <dbReference type="ARBA" id="ARBA00023242"/>
    </source>
</evidence>
<name>A0A1E3PIK2_9ASCO</name>
<dbReference type="EMBL" id="KV454410">
    <property type="protein sequence ID" value="ODQ65188.1"/>
    <property type="molecule type" value="Genomic_DNA"/>
</dbReference>
<reference evidence="7 8" key="1">
    <citation type="journal article" date="2016" name="Proc. Natl. Acad. Sci. U.S.A.">
        <title>Comparative genomics of biotechnologically important yeasts.</title>
        <authorList>
            <person name="Riley R."/>
            <person name="Haridas S."/>
            <person name="Wolfe K.H."/>
            <person name="Lopes M.R."/>
            <person name="Hittinger C.T."/>
            <person name="Goeker M."/>
            <person name="Salamov A.A."/>
            <person name="Wisecaver J.H."/>
            <person name="Long T.M."/>
            <person name="Calvey C.H."/>
            <person name="Aerts A.L."/>
            <person name="Barry K.W."/>
            <person name="Choi C."/>
            <person name="Clum A."/>
            <person name="Coughlan A.Y."/>
            <person name="Deshpande S."/>
            <person name="Douglass A.P."/>
            <person name="Hanson S.J."/>
            <person name="Klenk H.-P."/>
            <person name="LaButti K.M."/>
            <person name="Lapidus A."/>
            <person name="Lindquist E.A."/>
            <person name="Lipzen A.M."/>
            <person name="Meier-Kolthoff J.P."/>
            <person name="Ohm R.A."/>
            <person name="Otillar R.P."/>
            <person name="Pangilinan J.L."/>
            <person name="Peng Y."/>
            <person name="Rokas A."/>
            <person name="Rosa C.A."/>
            <person name="Scheuner C."/>
            <person name="Sibirny A.A."/>
            <person name="Slot J.C."/>
            <person name="Stielow J.B."/>
            <person name="Sun H."/>
            <person name="Kurtzman C.P."/>
            <person name="Blackwell M."/>
            <person name="Grigoriev I.V."/>
            <person name="Jeffries T.W."/>
        </authorList>
    </citation>
    <scope>NUCLEOTIDE SEQUENCE [LARGE SCALE GENOMIC DNA]</scope>
    <source>
        <strain evidence="7 8">DSM 6958</strain>
    </source>
</reference>
<dbReference type="Pfam" id="PF06870">
    <property type="entry name" value="RNA_pol_I_A49"/>
    <property type="match status" value="1"/>
</dbReference>
<dbReference type="OrthoDB" id="532500at2759"/>
<keyword evidence="3" id="KW-0240">DNA-directed RNA polymerase</keyword>
<evidence type="ECO:0000256" key="2">
    <source>
        <dbReference type="ARBA" id="ARBA00009430"/>
    </source>
</evidence>
<dbReference type="GO" id="GO:0005730">
    <property type="term" value="C:nucleolus"/>
    <property type="evidence" value="ECO:0007669"/>
    <property type="project" value="UniProtKB-SubCell"/>
</dbReference>
<evidence type="ECO:0000256" key="1">
    <source>
        <dbReference type="ARBA" id="ARBA00004604"/>
    </source>
</evidence>
<comment type="subcellular location">
    <subcellularLocation>
        <location evidence="1">Nucleus</location>
        <location evidence="1">Nucleolus</location>
    </subcellularLocation>
</comment>
<evidence type="ECO:0000256" key="3">
    <source>
        <dbReference type="ARBA" id="ARBA00022478"/>
    </source>
</evidence>
<organism evidence="7 8">
    <name type="scientific">Nadsonia fulvescens var. elongata DSM 6958</name>
    <dbReference type="NCBI Taxonomy" id="857566"/>
    <lineage>
        <taxon>Eukaryota</taxon>
        <taxon>Fungi</taxon>
        <taxon>Dikarya</taxon>
        <taxon>Ascomycota</taxon>
        <taxon>Saccharomycotina</taxon>
        <taxon>Dipodascomycetes</taxon>
        <taxon>Dipodascales</taxon>
        <taxon>Dipodascales incertae sedis</taxon>
        <taxon>Nadsonia</taxon>
    </lineage>
</organism>
<feature type="region of interest" description="Disordered" evidence="6">
    <location>
        <begin position="167"/>
        <end position="189"/>
    </location>
</feature>